<name>A0A4P6V6C8_9HYPH</name>
<dbReference type="Pfam" id="PF06073">
    <property type="entry name" value="DUF934"/>
    <property type="match status" value="1"/>
</dbReference>
<dbReference type="Proteomes" id="UP000293719">
    <property type="component" value="Chromosome"/>
</dbReference>
<sequence length="153" mass="16456">MIIVTDDGFAEDDRAERLVAGTYGEVSLADLEAGLPDDCPAALALNLANDADARAVAPFFDTLEAITISFPSFADGRGFSLATQLRRLGFAGRLIAQGHVIADQYAHARRCGFDAVAIDARLAARQPEGQWTSQVPRINVTYQNRLHQAAQIA</sequence>
<dbReference type="OrthoDB" id="9800421at2"/>
<organism evidence="1 2">
    <name type="scientific">Roseitalea porphyridii</name>
    <dbReference type="NCBI Taxonomy" id="1852022"/>
    <lineage>
        <taxon>Bacteria</taxon>
        <taxon>Pseudomonadati</taxon>
        <taxon>Pseudomonadota</taxon>
        <taxon>Alphaproteobacteria</taxon>
        <taxon>Hyphomicrobiales</taxon>
        <taxon>Ahrensiaceae</taxon>
        <taxon>Roseitalea</taxon>
    </lineage>
</organism>
<protein>
    <submittedName>
        <fullName evidence="1">DUF934 domain-containing protein</fullName>
    </submittedName>
</protein>
<evidence type="ECO:0000313" key="1">
    <source>
        <dbReference type="EMBL" id="QBK32259.1"/>
    </source>
</evidence>
<keyword evidence="2" id="KW-1185">Reference proteome</keyword>
<reference evidence="1 2" key="1">
    <citation type="journal article" date="2017" name="Int. J. Syst. Evol. Microbiol.">
        <title>Roseitalea porphyridii gen. nov., sp. nov., isolated from a red alga, and reclassification of Hoeflea suaedae Chung et al. 2013 as Pseudohoeflea suaedae gen. nov., comb. nov.</title>
        <authorList>
            <person name="Hyeon J.W."/>
            <person name="Jeong S.E."/>
            <person name="Baek K."/>
            <person name="Jeon C.O."/>
        </authorList>
    </citation>
    <scope>NUCLEOTIDE SEQUENCE [LARGE SCALE GENOMIC DNA]</scope>
    <source>
        <strain evidence="1 2">MA7-20</strain>
    </source>
</reference>
<dbReference type="AlphaFoldDB" id="A0A4P6V6C8"/>
<dbReference type="InterPro" id="IPR008318">
    <property type="entry name" value="UCP030820"/>
</dbReference>
<proteinExistence type="predicted"/>
<dbReference type="EMBL" id="CP036532">
    <property type="protein sequence ID" value="QBK32259.1"/>
    <property type="molecule type" value="Genomic_DNA"/>
</dbReference>
<accession>A0A4P6V6C8</accession>
<evidence type="ECO:0000313" key="2">
    <source>
        <dbReference type="Proteomes" id="UP000293719"/>
    </source>
</evidence>
<dbReference type="KEGG" id="rpod:E0E05_04985"/>
<gene>
    <name evidence="1" type="ORF">E0E05_04985</name>
</gene>